<feature type="compositionally biased region" description="Low complexity" evidence="2">
    <location>
        <begin position="240"/>
        <end position="253"/>
    </location>
</feature>
<dbReference type="EMBL" id="JAFEKC020000017">
    <property type="protein sequence ID" value="KAK0509863.1"/>
    <property type="molecule type" value="Genomic_DNA"/>
</dbReference>
<keyword evidence="1" id="KW-0479">Metal-binding</keyword>
<proteinExistence type="predicted"/>
<name>A0AA39UZF1_9LECA</name>
<evidence type="ECO:0000313" key="4">
    <source>
        <dbReference type="EMBL" id="KAK0509863.1"/>
    </source>
</evidence>
<dbReference type="PROSITE" id="PS50157">
    <property type="entry name" value="ZINC_FINGER_C2H2_2"/>
    <property type="match status" value="1"/>
</dbReference>
<feature type="region of interest" description="Disordered" evidence="2">
    <location>
        <begin position="399"/>
        <end position="455"/>
    </location>
</feature>
<comment type="caution">
    <text evidence="4">The sequence shown here is derived from an EMBL/GenBank/DDBJ whole genome shotgun (WGS) entry which is preliminary data.</text>
</comment>
<dbReference type="InterPro" id="IPR013087">
    <property type="entry name" value="Znf_C2H2_type"/>
</dbReference>
<feature type="region of interest" description="Disordered" evidence="2">
    <location>
        <begin position="75"/>
        <end position="124"/>
    </location>
</feature>
<evidence type="ECO:0000313" key="5">
    <source>
        <dbReference type="Proteomes" id="UP001166286"/>
    </source>
</evidence>
<reference evidence="4" key="1">
    <citation type="submission" date="2023-03" db="EMBL/GenBank/DDBJ databases">
        <title>Complete genome of Cladonia borealis.</title>
        <authorList>
            <person name="Park H."/>
        </authorList>
    </citation>
    <scope>NUCLEOTIDE SEQUENCE</scope>
    <source>
        <strain evidence="4">ANT050790</strain>
    </source>
</reference>
<protein>
    <recommendedName>
        <fullName evidence="3">C2H2-type domain-containing protein</fullName>
    </recommendedName>
</protein>
<keyword evidence="1" id="KW-0862">Zinc</keyword>
<feature type="region of interest" description="Disordered" evidence="2">
    <location>
        <begin position="1"/>
        <end position="50"/>
    </location>
</feature>
<feature type="compositionally biased region" description="Low complexity" evidence="2">
    <location>
        <begin position="290"/>
        <end position="313"/>
    </location>
</feature>
<dbReference type="AlphaFoldDB" id="A0AA39UZF1"/>
<gene>
    <name evidence="4" type="ORF">JMJ35_007257</name>
</gene>
<dbReference type="Proteomes" id="UP001166286">
    <property type="component" value="Unassembled WGS sequence"/>
</dbReference>
<feature type="compositionally biased region" description="Low complexity" evidence="2">
    <location>
        <begin position="19"/>
        <end position="33"/>
    </location>
</feature>
<feature type="compositionally biased region" description="Basic and acidic residues" evidence="2">
    <location>
        <begin position="445"/>
        <end position="455"/>
    </location>
</feature>
<feature type="region of interest" description="Disordered" evidence="2">
    <location>
        <begin position="146"/>
        <end position="165"/>
    </location>
</feature>
<evidence type="ECO:0000256" key="1">
    <source>
        <dbReference type="PROSITE-ProRule" id="PRU00042"/>
    </source>
</evidence>
<organism evidence="4 5">
    <name type="scientific">Cladonia borealis</name>
    <dbReference type="NCBI Taxonomy" id="184061"/>
    <lineage>
        <taxon>Eukaryota</taxon>
        <taxon>Fungi</taxon>
        <taxon>Dikarya</taxon>
        <taxon>Ascomycota</taxon>
        <taxon>Pezizomycotina</taxon>
        <taxon>Lecanoromycetes</taxon>
        <taxon>OSLEUM clade</taxon>
        <taxon>Lecanoromycetidae</taxon>
        <taxon>Lecanorales</taxon>
        <taxon>Lecanorineae</taxon>
        <taxon>Cladoniaceae</taxon>
        <taxon>Cladonia</taxon>
    </lineage>
</organism>
<keyword evidence="1" id="KW-0863">Zinc-finger</keyword>
<evidence type="ECO:0000259" key="3">
    <source>
        <dbReference type="PROSITE" id="PS50157"/>
    </source>
</evidence>
<accession>A0AA39UZF1</accession>
<sequence length="455" mass="48745">MASLKDPQVTRPHSSHRLSMTSTPPSSIPTRQSTSRHHSHSVSLGTVNLTHRVTRRKSMNASAVNSAAAIAAALQDDGHKSSNRRSFNLKSTGSRGLETNRDTSSSGDGWPLSDGYGNDEHARGHAMHDDSAVADDFLPAEHISNSSKMKARRASEGSYLTKGEGKRTSGELRCEKCGKGYKHSSCLTKHLWEHTPEWSFTSKLLISKHQQVQLLEAASVLVGMNQDAQTLPDRAKTTESDTSSASPAASGSSDVRDDEFLSSAETTPPPMSDHYAVSGGVDAGRRKRYSGSSSSYSRSYQSAPSSSVPASSSFGHYQSKRRPSTSGIAATTDDECLAAAITSLCSFGTPRNGPVLLPADVPPVPPLPAQYAEQNANRLSGHIGTGVDYGFPPHSYQGLSDQRDIDMDDGAGFERDEAYDSDEKSFHGGRHEDDDDGVFGTMEGVSHEHISQAHA</sequence>
<feature type="domain" description="C2H2-type" evidence="3">
    <location>
        <begin position="172"/>
        <end position="199"/>
    </location>
</feature>
<feature type="compositionally biased region" description="Polar residues" evidence="2">
    <location>
        <begin position="84"/>
        <end position="94"/>
    </location>
</feature>
<dbReference type="GO" id="GO:0008270">
    <property type="term" value="F:zinc ion binding"/>
    <property type="evidence" value="ECO:0007669"/>
    <property type="project" value="UniProtKB-KW"/>
</dbReference>
<evidence type="ECO:0000256" key="2">
    <source>
        <dbReference type="SAM" id="MobiDB-lite"/>
    </source>
</evidence>
<dbReference type="PROSITE" id="PS00028">
    <property type="entry name" value="ZINC_FINGER_C2H2_1"/>
    <property type="match status" value="1"/>
</dbReference>
<keyword evidence="5" id="KW-1185">Reference proteome</keyword>
<feature type="compositionally biased region" description="Basic and acidic residues" evidence="2">
    <location>
        <begin position="412"/>
        <end position="432"/>
    </location>
</feature>
<feature type="region of interest" description="Disordered" evidence="2">
    <location>
        <begin position="231"/>
        <end position="328"/>
    </location>
</feature>